<organism evidence="2 3">
    <name type="scientific">Streptomyces luteireticuli</name>
    <dbReference type="NCBI Taxonomy" id="173858"/>
    <lineage>
        <taxon>Bacteria</taxon>
        <taxon>Bacillati</taxon>
        <taxon>Actinomycetota</taxon>
        <taxon>Actinomycetes</taxon>
        <taxon>Kitasatosporales</taxon>
        <taxon>Streptomycetaceae</taxon>
        <taxon>Streptomyces</taxon>
    </lineage>
</organism>
<feature type="region of interest" description="Disordered" evidence="1">
    <location>
        <begin position="1"/>
        <end position="32"/>
    </location>
</feature>
<sequence>MRAFLPSRSRAPRRIRPAGPRDERGTAVRGAVAARELSCHSPGPMGGTGESLLVSALAGLGASPLEEGGSLLHRPRGDGCP</sequence>
<reference evidence="3" key="1">
    <citation type="journal article" date="2019" name="Int. J. Syst. Evol. Microbiol.">
        <title>The Global Catalogue of Microorganisms (GCM) 10K type strain sequencing project: providing services to taxonomists for standard genome sequencing and annotation.</title>
        <authorList>
            <consortium name="The Broad Institute Genomics Platform"/>
            <consortium name="The Broad Institute Genome Sequencing Center for Infectious Disease"/>
            <person name="Wu L."/>
            <person name="Ma J."/>
        </authorList>
    </citation>
    <scope>NUCLEOTIDE SEQUENCE [LARGE SCALE GENOMIC DNA]</scope>
    <source>
        <strain evidence="3">JCM 4788</strain>
    </source>
</reference>
<proteinExistence type="predicted"/>
<comment type="caution">
    <text evidence="2">The sequence shown here is derived from an EMBL/GenBank/DDBJ whole genome shotgun (WGS) entry which is preliminary data.</text>
</comment>
<evidence type="ECO:0000313" key="3">
    <source>
        <dbReference type="Proteomes" id="UP001500879"/>
    </source>
</evidence>
<name>A0ABP3I990_9ACTN</name>
<evidence type="ECO:0000256" key="1">
    <source>
        <dbReference type="SAM" id="MobiDB-lite"/>
    </source>
</evidence>
<dbReference type="Proteomes" id="UP001500879">
    <property type="component" value="Unassembled WGS sequence"/>
</dbReference>
<protein>
    <submittedName>
        <fullName evidence="2">Uncharacterized protein</fullName>
    </submittedName>
</protein>
<accession>A0ABP3I990</accession>
<dbReference type="EMBL" id="BAAABX010000011">
    <property type="protein sequence ID" value="GAA0393772.1"/>
    <property type="molecule type" value="Genomic_DNA"/>
</dbReference>
<evidence type="ECO:0000313" key="2">
    <source>
        <dbReference type="EMBL" id="GAA0393772.1"/>
    </source>
</evidence>
<gene>
    <name evidence="2" type="ORF">GCM10010357_13260</name>
</gene>
<keyword evidence="3" id="KW-1185">Reference proteome</keyword>